<dbReference type="EMBL" id="CM023487">
    <property type="protein sequence ID" value="KAH6925641.1"/>
    <property type="molecule type" value="Genomic_DNA"/>
</dbReference>
<comment type="caution">
    <text evidence="1">The sequence shown here is derived from an EMBL/GenBank/DDBJ whole genome shotgun (WGS) entry which is preliminary data.</text>
</comment>
<keyword evidence="2" id="KW-1185">Reference proteome</keyword>
<reference evidence="1" key="1">
    <citation type="submission" date="2020-05" db="EMBL/GenBank/DDBJ databases">
        <title>Large-scale comparative analyses of tick genomes elucidate their genetic diversity and vector capacities.</title>
        <authorList>
            <person name="Jia N."/>
            <person name="Wang J."/>
            <person name="Shi W."/>
            <person name="Du L."/>
            <person name="Sun Y."/>
            <person name="Zhan W."/>
            <person name="Jiang J."/>
            <person name="Wang Q."/>
            <person name="Zhang B."/>
            <person name="Ji P."/>
            <person name="Sakyi L.B."/>
            <person name="Cui X."/>
            <person name="Yuan T."/>
            <person name="Jiang B."/>
            <person name="Yang W."/>
            <person name="Lam T.T.-Y."/>
            <person name="Chang Q."/>
            <person name="Ding S."/>
            <person name="Wang X."/>
            <person name="Zhu J."/>
            <person name="Ruan X."/>
            <person name="Zhao L."/>
            <person name="Wei J."/>
            <person name="Que T."/>
            <person name="Du C."/>
            <person name="Cheng J."/>
            <person name="Dai P."/>
            <person name="Han X."/>
            <person name="Huang E."/>
            <person name="Gao Y."/>
            <person name="Liu J."/>
            <person name="Shao H."/>
            <person name="Ye R."/>
            <person name="Li L."/>
            <person name="Wei W."/>
            <person name="Wang X."/>
            <person name="Wang C."/>
            <person name="Yang T."/>
            <person name="Huo Q."/>
            <person name="Li W."/>
            <person name="Guo W."/>
            <person name="Chen H."/>
            <person name="Zhou L."/>
            <person name="Ni X."/>
            <person name="Tian J."/>
            <person name="Zhou Y."/>
            <person name="Sheng Y."/>
            <person name="Liu T."/>
            <person name="Pan Y."/>
            <person name="Xia L."/>
            <person name="Li J."/>
            <person name="Zhao F."/>
            <person name="Cao W."/>
        </authorList>
    </citation>
    <scope>NUCLEOTIDE SEQUENCE</scope>
    <source>
        <strain evidence="1">Hyas-2018</strain>
    </source>
</reference>
<organism evidence="1 2">
    <name type="scientific">Hyalomma asiaticum</name>
    <name type="common">Tick</name>
    <dbReference type="NCBI Taxonomy" id="266040"/>
    <lineage>
        <taxon>Eukaryota</taxon>
        <taxon>Metazoa</taxon>
        <taxon>Ecdysozoa</taxon>
        <taxon>Arthropoda</taxon>
        <taxon>Chelicerata</taxon>
        <taxon>Arachnida</taxon>
        <taxon>Acari</taxon>
        <taxon>Parasitiformes</taxon>
        <taxon>Ixodida</taxon>
        <taxon>Ixodoidea</taxon>
        <taxon>Ixodidae</taxon>
        <taxon>Hyalomminae</taxon>
        <taxon>Hyalomma</taxon>
    </lineage>
</organism>
<sequence>MLKRGLNTHLGRVLWEHVSTMWNLDNNCITLKVAPKLSRSHIFPNGFDKMRVDLAFHIFSKEAQHAISFYKMDIERHYPNVEPTRAFIDLMARLIEAMTSRFPGEAMRCLSFYSLARSPKDGNVSSDVLESLLSLEEVLTEEGSQSQDDVTALPTDAVQVAVDHESYVEPHSGARESGPDSKVVSGPRGDSSDLDNARHRGGRGNGCESRGAGRRRLDHRGVLLSGRGPEDWNTAPR</sequence>
<evidence type="ECO:0000313" key="2">
    <source>
        <dbReference type="Proteomes" id="UP000821845"/>
    </source>
</evidence>
<evidence type="ECO:0000313" key="1">
    <source>
        <dbReference type="EMBL" id="KAH6925641.1"/>
    </source>
</evidence>
<proteinExistence type="predicted"/>
<accession>A0ACB7RVE0</accession>
<gene>
    <name evidence="1" type="ORF">HPB50_008089</name>
</gene>
<name>A0ACB7RVE0_HYAAI</name>
<protein>
    <submittedName>
        <fullName evidence="1">Uncharacterized protein</fullName>
    </submittedName>
</protein>
<dbReference type="Proteomes" id="UP000821845">
    <property type="component" value="Chromosome 7"/>
</dbReference>